<organism evidence="2 3">
    <name type="scientific">Cryptosporangium japonicum</name>
    <dbReference type="NCBI Taxonomy" id="80872"/>
    <lineage>
        <taxon>Bacteria</taxon>
        <taxon>Bacillati</taxon>
        <taxon>Actinomycetota</taxon>
        <taxon>Actinomycetes</taxon>
        <taxon>Cryptosporangiales</taxon>
        <taxon>Cryptosporangiaceae</taxon>
        <taxon>Cryptosporangium</taxon>
    </lineage>
</organism>
<keyword evidence="3" id="KW-1185">Reference proteome</keyword>
<evidence type="ECO:0000313" key="3">
    <source>
        <dbReference type="Proteomes" id="UP001500967"/>
    </source>
</evidence>
<name>A0ABN0UZ66_9ACTN</name>
<evidence type="ECO:0000313" key="2">
    <source>
        <dbReference type="EMBL" id="GAA0267098.1"/>
    </source>
</evidence>
<dbReference type="EMBL" id="BAAAGX010000027">
    <property type="protein sequence ID" value="GAA0267098.1"/>
    <property type="molecule type" value="Genomic_DNA"/>
</dbReference>
<comment type="caution">
    <text evidence="2">The sequence shown here is derived from an EMBL/GenBank/DDBJ whole genome shotgun (WGS) entry which is preliminary data.</text>
</comment>
<keyword evidence="1" id="KW-0812">Transmembrane</keyword>
<sequence>MLPAPPPPELTTRSRSWERRRKRRKRRLVLFGLLAATMSVVVCTVTAVFVHRTGEQGPETPKAAADQLLRSMSQNSINEFEQALCEPKRNQAGATLREFNRGLIDVGQELRTINWSITKETRRSSTEVELDVGVTFVVADKRTKERADRPFPMRLQALKTNGWYICNIEVLTL</sequence>
<dbReference type="Proteomes" id="UP001500967">
    <property type="component" value="Unassembled WGS sequence"/>
</dbReference>
<feature type="transmembrane region" description="Helical" evidence="1">
    <location>
        <begin position="28"/>
        <end position="50"/>
    </location>
</feature>
<keyword evidence="1" id="KW-0472">Membrane</keyword>
<proteinExistence type="predicted"/>
<evidence type="ECO:0000256" key="1">
    <source>
        <dbReference type="SAM" id="Phobius"/>
    </source>
</evidence>
<protein>
    <submittedName>
        <fullName evidence="2">Uncharacterized protein</fullName>
    </submittedName>
</protein>
<gene>
    <name evidence="2" type="ORF">GCM10009539_62370</name>
</gene>
<keyword evidence="1" id="KW-1133">Transmembrane helix</keyword>
<dbReference type="RefSeq" id="WP_344652506.1">
    <property type="nucleotide sequence ID" value="NZ_BAAAGX010000027.1"/>
</dbReference>
<reference evidence="2 3" key="1">
    <citation type="journal article" date="2019" name="Int. J. Syst. Evol. Microbiol.">
        <title>The Global Catalogue of Microorganisms (GCM) 10K type strain sequencing project: providing services to taxonomists for standard genome sequencing and annotation.</title>
        <authorList>
            <consortium name="The Broad Institute Genomics Platform"/>
            <consortium name="The Broad Institute Genome Sequencing Center for Infectious Disease"/>
            <person name="Wu L."/>
            <person name="Ma J."/>
        </authorList>
    </citation>
    <scope>NUCLEOTIDE SEQUENCE [LARGE SCALE GENOMIC DNA]</scope>
    <source>
        <strain evidence="2 3">JCM 10425</strain>
    </source>
</reference>
<accession>A0ABN0UZ66</accession>